<dbReference type="OrthoDB" id="2142683at2759"/>
<dbReference type="EnsemblMetazoa" id="XM_038200052.1">
    <property type="protein sequence ID" value="XP_038055980.1"/>
    <property type="gene ID" value="LOC119727971"/>
</dbReference>
<organism evidence="3 4">
    <name type="scientific">Patiria miniata</name>
    <name type="common">Bat star</name>
    <name type="synonym">Asterina miniata</name>
    <dbReference type="NCBI Taxonomy" id="46514"/>
    <lineage>
        <taxon>Eukaryota</taxon>
        <taxon>Metazoa</taxon>
        <taxon>Echinodermata</taxon>
        <taxon>Eleutherozoa</taxon>
        <taxon>Asterozoa</taxon>
        <taxon>Asteroidea</taxon>
        <taxon>Valvatacea</taxon>
        <taxon>Valvatida</taxon>
        <taxon>Asterinidae</taxon>
        <taxon>Patiria</taxon>
    </lineage>
</organism>
<proteinExistence type="predicted"/>
<protein>
    <recommendedName>
        <fullName evidence="2">C-type lectin domain-containing protein</fullName>
    </recommendedName>
</protein>
<dbReference type="Pfam" id="PF00059">
    <property type="entry name" value="Lectin_C"/>
    <property type="match status" value="1"/>
</dbReference>
<accession>A0A913ZXF3</accession>
<dbReference type="SUPFAM" id="SSF56436">
    <property type="entry name" value="C-type lectin-like"/>
    <property type="match status" value="2"/>
</dbReference>
<dbReference type="InterPro" id="IPR050801">
    <property type="entry name" value="Ca-Dep_Lectins_ImmuneDev"/>
</dbReference>
<dbReference type="PANTHER" id="PTHR22801:SF63">
    <property type="entry name" value="C-TYPE LECTIN DOMAIN-CONTAINING PROTEIN"/>
    <property type="match status" value="1"/>
</dbReference>
<dbReference type="PROSITE" id="PS00615">
    <property type="entry name" value="C_TYPE_LECTIN_1"/>
    <property type="match status" value="1"/>
</dbReference>
<dbReference type="InterPro" id="IPR016187">
    <property type="entry name" value="CTDL_fold"/>
</dbReference>
<dbReference type="PANTHER" id="PTHR22801">
    <property type="entry name" value="LITHOSTATHINE"/>
    <property type="match status" value="1"/>
</dbReference>
<dbReference type="InterPro" id="IPR016186">
    <property type="entry name" value="C-type_lectin-like/link_sf"/>
</dbReference>
<dbReference type="Proteomes" id="UP000887568">
    <property type="component" value="Unplaced"/>
</dbReference>
<feature type="domain" description="C-type lectin" evidence="2">
    <location>
        <begin position="30"/>
        <end position="133"/>
    </location>
</feature>
<feature type="domain" description="C-type lectin" evidence="2">
    <location>
        <begin position="134"/>
        <end position="190"/>
    </location>
</feature>
<dbReference type="PROSITE" id="PS50041">
    <property type="entry name" value="C_TYPE_LECTIN_2"/>
    <property type="match status" value="2"/>
</dbReference>
<dbReference type="GeneID" id="119727971"/>
<dbReference type="InterPro" id="IPR018378">
    <property type="entry name" value="C-type_lectin_CS"/>
</dbReference>
<evidence type="ECO:0000256" key="1">
    <source>
        <dbReference type="ARBA" id="ARBA00023157"/>
    </source>
</evidence>
<dbReference type="InterPro" id="IPR001304">
    <property type="entry name" value="C-type_lectin-like"/>
</dbReference>
<dbReference type="Gene3D" id="3.10.100.10">
    <property type="entry name" value="Mannose-Binding Protein A, subunit A"/>
    <property type="match status" value="2"/>
</dbReference>
<dbReference type="AlphaFoldDB" id="A0A913ZXF3"/>
<evidence type="ECO:0000313" key="4">
    <source>
        <dbReference type="Proteomes" id="UP000887568"/>
    </source>
</evidence>
<evidence type="ECO:0000313" key="3">
    <source>
        <dbReference type="EnsemblMetazoa" id="XP_038055980.1"/>
    </source>
</evidence>
<keyword evidence="4" id="KW-1185">Reference proteome</keyword>
<dbReference type="RefSeq" id="XP_038055980.1">
    <property type="nucleotide sequence ID" value="XM_038200052.1"/>
</dbReference>
<reference evidence="3" key="1">
    <citation type="submission" date="2022-11" db="UniProtKB">
        <authorList>
            <consortium name="EnsemblMetazoa"/>
        </authorList>
    </citation>
    <scope>IDENTIFICATION</scope>
</reference>
<dbReference type="SMART" id="SM00034">
    <property type="entry name" value="CLECT"/>
    <property type="match status" value="1"/>
</dbReference>
<evidence type="ECO:0000259" key="2">
    <source>
        <dbReference type="PROSITE" id="PS50041"/>
    </source>
</evidence>
<name>A0A913ZXF3_PATMI</name>
<sequence length="198" mass="22524">MNFGYTICTGGNERCGASIRGACPPAWSQWGGKCYKQLSENLPWAEAKQECIKMGSILVMPQSQEETDFLLKNVYHWFWINCNDLQVEGTWVCQDGTTEVEYRNWGNWQPSNGIREDCGAMRDSGDWNDVPCSWECCEGTRIVTFRNWIPGQPDNFLGYSNAGEDCAVVWTTMGQWNDNTCKWEQPAVCTQPAPKLHL</sequence>
<keyword evidence="1" id="KW-1015">Disulfide bond</keyword>